<keyword evidence="10" id="KW-1185">Reference proteome</keyword>
<name>A0A5R8QFW0_9FIRM</name>
<dbReference type="InterPro" id="IPR036787">
    <property type="entry name" value="T_IF-3_N_sf"/>
</dbReference>
<comment type="function">
    <text evidence="4 6">IF-3 binds to the 30S ribosomal subunit and shifts the equilibrium between 70S ribosomes and their 50S and 30S subunits in favor of the free subunits, thus enhancing the availability of 30S subunits on which protein synthesis initiation begins.</text>
</comment>
<organism evidence="9 10">
    <name type="scientific">Culicoidibacter larvae</name>
    <dbReference type="NCBI Taxonomy" id="2579976"/>
    <lineage>
        <taxon>Bacteria</taxon>
        <taxon>Bacillati</taxon>
        <taxon>Bacillota</taxon>
        <taxon>Culicoidibacteria</taxon>
        <taxon>Culicoidibacterales</taxon>
        <taxon>Culicoidibacteraceae</taxon>
        <taxon>Culicoidibacter</taxon>
    </lineage>
</organism>
<dbReference type="FunFam" id="3.30.110.10:FF:000001">
    <property type="entry name" value="Translation initiation factor IF-3"/>
    <property type="match status" value="1"/>
</dbReference>
<evidence type="ECO:0000313" key="9">
    <source>
        <dbReference type="EMBL" id="TLG76674.1"/>
    </source>
</evidence>
<dbReference type="EMBL" id="VBWP01000002">
    <property type="protein sequence ID" value="TLG76674.1"/>
    <property type="molecule type" value="Genomic_DNA"/>
</dbReference>
<dbReference type="InterPro" id="IPR019813">
    <property type="entry name" value="Translation_initiation_fac3_CS"/>
</dbReference>
<comment type="similarity">
    <text evidence="1 4 6">Belongs to the IF-3 family.</text>
</comment>
<dbReference type="PANTHER" id="PTHR10938">
    <property type="entry name" value="TRANSLATION INITIATION FACTOR IF-3"/>
    <property type="match status" value="1"/>
</dbReference>
<feature type="domain" description="Translation initiation factor 3 N-terminal" evidence="8">
    <location>
        <begin position="24"/>
        <end position="93"/>
    </location>
</feature>
<evidence type="ECO:0000256" key="6">
    <source>
        <dbReference type="RuleBase" id="RU000646"/>
    </source>
</evidence>
<dbReference type="Gene3D" id="3.10.20.80">
    <property type="entry name" value="Translation initiation factor 3 (IF-3), N-terminal domain"/>
    <property type="match status" value="1"/>
</dbReference>
<dbReference type="AlphaFoldDB" id="A0A5R8QFW0"/>
<dbReference type="InterPro" id="IPR036788">
    <property type="entry name" value="T_IF-3_C_sf"/>
</dbReference>
<dbReference type="SUPFAM" id="SSF54364">
    <property type="entry name" value="Translation initiation factor IF3, N-terminal domain"/>
    <property type="match status" value="1"/>
</dbReference>
<dbReference type="GO" id="GO:0016020">
    <property type="term" value="C:membrane"/>
    <property type="evidence" value="ECO:0007669"/>
    <property type="project" value="TreeGrafter"/>
</dbReference>
<dbReference type="Pfam" id="PF00707">
    <property type="entry name" value="IF3_C"/>
    <property type="match status" value="1"/>
</dbReference>
<dbReference type="GO" id="GO:0043022">
    <property type="term" value="F:ribosome binding"/>
    <property type="evidence" value="ECO:0007669"/>
    <property type="project" value="UniProtKB-ARBA"/>
</dbReference>
<dbReference type="PANTHER" id="PTHR10938:SF0">
    <property type="entry name" value="TRANSLATION INITIATION FACTOR IF-3, MITOCHONDRIAL"/>
    <property type="match status" value="1"/>
</dbReference>
<dbReference type="Pfam" id="PF05198">
    <property type="entry name" value="IF3_N"/>
    <property type="match status" value="1"/>
</dbReference>
<dbReference type="OrthoDB" id="9806014at2"/>
<dbReference type="PROSITE" id="PS00938">
    <property type="entry name" value="IF3"/>
    <property type="match status" value="1"/>
</dbReference>
<sequence>MLLEVLVINNNRKSTPNNQDKTPINDKIRAKEVRVIGQDGEQLGILSRNDALAFAEKANLDLVCVAPTATPPVCRIMDYGKYRYEMQRKNREAKKNQKVVTLKEIRLSPTIDTHDFETKLRNGIKFLDKGDKLKVSIRFRGRAIAHTEVGRSVMERYAAGCEEVATLEGSIKMDGRSMFMILAPKKV</sequence>
<evidence type="ECO:0000313" key="10">
    <source>
        <dbReference type="Proteomes" id="UP000306912"/>
    </source>
</evidence>
<evidence type="ECO:0000256" key="3">
    <source>
        <dbReference type="ARBA" id="ARBA00022917"/>
    </source>
</evidence>
<dbReference type="InterPro" id="IPR001288">
    <property type="entry name" value="Translation_initiation_fac_3"/>
</dbReference>
<dbReference type="Gene3D" id="3.30.110.10">
    <property type="entry name" value="Translation initiation factor 3 (IF-3), C-terminal domain"/>
    <property type="match status" value="1"/>
</dbReference>
<keyword evidence="4" id="KW-0963">Cytoplasm</keyword>
<dbReference type="Proteomes" id="UP000306912">
    <property type="component" value="Unassembled WGS sequence"/>
</dbReference>
<keyword evidence="2 4" id="KW-0396">Initiation factor</keyword>
<protein>
    <recommendedName>
        <fullName evidence="4 5">Translation initiation factor IF-3</fullName>
    </recommendedName>
</protein>
<evidence type="ECO:0000259" key="8">
    <source>
        <dbReference type="Pfam" id="PF05198"/>
    </source>
</evidence>
<evidence type="ECO:0000256" key="4">
    <source>
        <dbReference type="HAMAP-Rule" id="MF_00080"/>
    </source>
</evidence>
<dbReference type="FunCoup" id="A0A5R8QFW0">
    <property type="interactions" value="377"/>
</dbReference>
<comment type="subcellular location">
    <subcellularLocation>
        <location evidence="4 6">Cytoplasm</location>
    </subcellularLocation>
</comment>
<comment type="caution">
    <text evidence="9">The sequence shown here is derived from an EMBL/GenBank/DDBJ whole genome shotgun (WGS) entry which is preliminary data.</text>
</comment>
<dbReference type="FunFam" id="3.10.20.80:FF:000001">
    <property type="entry name" value="Translation initiation factor IF-3"/>
    <property type="match status" value="1"/>
</dbReference>
<accession>A0A5R8QFW0</accession>
<dbReference type="GO" id="GO:0032790">
    <property type="term" value="P:ribosome disassembly"/>
    <property type="evidence" value="ECO:0007669"/>
    <property type="project" value="TreeGrafter"/>
</dbReference>
<dbReference type="InterPro" id="IPR019815">
    <property type="entry name" value="Translation_initiation_fac_3_C"/>
</dbReference>
<proteinExistence type="inferred from homology"/>
<comment type="subunit">
    <text evidence="4 6">Monomer.</text>
</comment>
<feature type="domain" description="Translation initiation factor 3 C-terminal" evidence="7">
    <location>
        <begin position="100"/>
        <end position="185"/>
    </location>
</feature>
<evidence type="ECO:0000256" key="5">
    <source>
        <dbReference type="NCBIfam" id="TIGR00168"/>
    </source>
</evidence>
<keyword evidence="3 4" id="KW-0648">Protein biosynthesis</keyword>
<dbReference type="GO" id="GO:0003743">
    <property type="term" value="F:translation initiation factor activity"/>
    <property type="evidence" value="ECO:0007669"/>
    <property type="project" value="UniProtKB-UniRule"/>
</dbReference>
<gene>
    <name evidence="4 9" type="primary">infC</name>
    <name evidence="9" type="ORF">FEZ08_03410</name>
</gene>
<dbReference type="GO" id="GO:0005829">
    <property type="term" value="C:cytosol"/>
    <property type="evidence" value="ECO:0007669"/>
    <property type="project" value="TreeGrafter"/>
</dbReference>
<dbReference type="NCBIfam" id="TIGR00168">
    <property type="entry name" value="infC"/>
    <property type="match status" value="1"/>
</dbReference>
<evidence type="ECO:0000259" key="7">
    <source>
        <dbReference type="Pfam" id="PF00707"/>
    </source>
</evidence>
<evidence type="ECO:0000256" key="2">
    <source>
        <dbReference type="ARBA" id="ARBA00022540"/>
    </source>
</evidence>
<evidence type="ECO:0000256" key="1">
    <source>
        <dbReference type="ARBA" id="ARBA00005439"/>
    </source>
</evidence>
<dbReference type="HAMAP" id="MF_00080">
    <property type="entry name" value="IF_3"/>
    <property type="match status" value="1"/>
</dbReference>
<reference evidence="9 10" key="1">
    <citation type="submission" date="2019-05" db="EMBL/GenBank/DDBJ databases">
        <title>Culicoidintestinum kansasii gen. nov., sp. nov. from the gastrointestinal tract of the biting midge, Culicoides sonorensis.</title>
        <authorList>
            <person name="Neupane S."/>
            <person name="Ghosh A."/>
            <person name="Gunther S."/>
            <person name="Martin K."/>
            <person name="Zurek L."/>
        </authorList>
    </citation>
    <scope>NUCLEOTIDE SEQUENCE [LARGE SCALE GENOMIC DNA]</scope>
    <source>
        <strain evidence="9 10">CS-1</strain>
    </source>
</reference>
<dbReference type="InParanoid" id="A0A5R8QFW0"/>
<dbReference type="SUPFAM" id="SSF55200">
    <property type="entry name" value="Translation initiation factor IF3, C-terminal domain"/>
    <property type="match status" value="1"/>
</dbReference>
<dbReference type="InterPro" id="IPR019814">
    <property type="entry name" value="Translation_initiation_fac_3_N"/>
</dbReference>